<protein>
    <recommendedName>
        <fullName evidence="5">Secreted protein</fullName>
    </recommendedName>
</protein>
<dbReference type="AlphaFoldDB" id="A0A8H5F846"/>
<evidence type="ECO:0000256" key="1">
    <source>
        <dbReference type="SAM" id="MobiDB-lite"/>
    </source>
</evidence>
<keyword evidence="4" id="KW-1185">Reference proteome</keyword>
<feature type="signal peptide" evidence="2">
    <location>
        <begin position="1"/>
        <end position="23"/>
    </location>
</feature>
<evidence type="ECO:0000313" key="4">
    <source>
        <dbReference type="Proteomes" id="UP000567179"/>
    </source>
</evidence>
<proteinExistence type="predicted"/>
<dbReference type="EMBL" id="JAACJJ010000014">
    <property type="protein sequence ID" value="KAF5327254.1"/>
    <property type="molecule type" value="Genomic_DNA"/>
</dbReference>
<organism evidence="3 4">
    <name type="scientific">Psilocybe cf. subviscida</name>
    <dbReference type="NCBI Taxonomy" id="2480587"/>
    <lineage>
        <taxon>Eukaryota</taxon>
        <taxon>Fungi</taxon>
        <taxon>Dikarya</taxon>
        <taxon>Basidiomycota</taxon>
        <taxon>Agaricomycotina</taxon>
        <taxon>Agaricomycetes</taxon>
        <taxon>Agaricomycetidae</taxon>
        <taxon>Agaricales</taxon>
        <taxon>Agaricineae</taxon>
        <taxon>Strophariaceae</taxon>
        <taxon>Psilocybe</taxon>
    </lineage>
</organism>
<evidence type="ECO:0000256" key="2">
    <source>
        <dbReference type="SAM" id="SignalP"/>
    </source>
</evidence>
<comment type="caution">
    <text evidence="3">The sequence shown here is derived from an EMBL/GenBank/DDBJ whole genome shotgun (WGS) entry which is preliminary data.</text>
</comment>
<reference evidence="3 4" key="1">
    <citation type="journal article" date="2020" name="ISME J.">
        <title>Uncovering the hidden diversity of litter-decomposition mechanisms in mushroom-forming fungi.</title>
        <authorList>
            <person name="Floudas D."/>
            <person name="Bentzer J."/>
            <person name="Ahren D."/>
            <person name="Johansson T."/>
            <person name="Persson P."/>
            <person name="Tunlid A."/>
        </authorList>
    </citation>
    <scope>NUCLEOTIDE SEQUENCE [LARGE SCALE GENOMIC DNA]</scope>
    <source>
        <strain evidence="3 4">CBS 101986</strain>
    </source>
</reference>
<feature type="region of interest" description="Disordered" evidence="1">
    <location>
        <begin position="97"/>
        <end position="116"/>
    </location>
</feature>
<feature type="chain" id="PRO_5034016209" description="Secreted protein" evidence="2">
    <location>
        <begin position="24"/>
        <end position="116"/>
    </location>
</feature>
<name>A0A8H5F846_9AGAR</name>
<sequence length="116" mass="13074">MHFNKIKAVPTALVLVAFDCFSASNDQHSTPEPQAHPHQLIIVIILPYDSDRSPQSQQDTKTAWPLRPRTTSTCEKHTCHLVLMSYRALPEANSMASSIPRPARHDNPTGVRWYTV</sequence>
<keyword evidence="2" id="KW-0732">Signal</keyword>
<evidence type="ECO:0008006" key="5">
    <source>
        <dbReference type="Google" id="ProtNLM"/>
    </source>
</evidence>
<dbReference type="Proteomes" id="UP000567179">
    <property type="component" value="Unassembled WGS sequence"/>
</dbReference>
<accession>A0A8H5F846</accession>
<gene>
    <name evidence="3" type="ORF">D9619_004589</name>
</gene>
<evidence type="ECO:0000313" key="3">
    <source>
        <dbReference type="EMBL" id="KAF5327254.1"/>
    </source>
</evidence>